<dbReference type="Proteomes" id="UP001152797">
    <property type="component" value="Unassembled WGS sequence"/>
</dbReference>
<keyword evidence="4" id="KW-1185">Reference proteome</keyword>
<proteinExistence type="predicted"/>
<feature type="compositionally biased region" description="Basic and acidic residues" evidence="1">
    <location>
        <begin position="618"/>
        <end position="631"/>
    </location>
</feature>
<dbReference type="AlphaFoldDB" id="A0A9P1M6B0"/>
<feature type="region of interest" description="Disordered" evidence="1">
    <location>
        <begin position="605"/>
        <end position="631"/>
    </location>
</feature>
<protein>
    <submittedName>
        <fullName evidence="2">Uncharacterized protein</fullName>
    </submittedName>
</protein>
<reference evidence="3 4" key="2">
    <citation type="submission" date="2024-05" db="EMBL/GenBank/DDBJ databases">
        <authorList>
            <person name="Chen Y."/>
            <person name="Shah S."/>
            <person name="Dougan E. K."/>
            <person name="Thang M."/>
            <person name="Chan C."/>
        </authorList>
    </citation>
    <scope>NUCLEOTIDE SEQUENCE [LARGE SCALE GENOMIC DNA]</scope>
</reference>
<evidence type="ECO:0000313" key="3">
    <source>
        <dbReference type="EMBL" id="CAL4808171.1"/>
    </source>
</evidence>
<evidence type="ECO:0000313" key="4">
    <source>
        <dbReference type="Proteomes" id="UP001152797"/>
    </source>
</evidence>
<feature type="compositionally biased region" description="Polar residues" evidence="1">
    <location>
        <begin position="606"/>
        <end position="616"/>
    </location>
</feature>
<organism evidence="2">
    <name type="scientific">Cladocopium goreaui</name>
    <dbReference type="NCBI Taxonomy" id="2562237"/>
    <lineage>
        <taxon>Eukaryota</taxon>
        <taxon>Sar</taxon>
        <taxon>Alveolata</taxon>
        <taxon>Dinophyceae</taxon>
        <taxon>Suessiales</taxon>
        <taxon>Symbiodiniaceae</taxon>
        <taxon>Cladocopium</taxon>
    </lineage>
</organism>
<dbReference type="EMBL" id="CAMXCT010006837">
    <property type="protein sequence ID" value="CAI4020859.1"/>
    <property type="molecule type" value="Genomic_DNA"/>
</dbReference>
<reference evidence="2" key="1">
    <citation type="submission" date="2022-10" db="EMBL/GenBank/DDBJ databases">
        <authorList>
            <person name="Chen Y."/>
            <person name="Dougan E. K."/>
            <person name="Chan C."/>
            <person name="Rhodes N."/>
            <person name="Thang M."/>
        </authorList>
    </citation>
    <scope>NUCLEOTIDE SEQUENCE</scope>
</reference>
<evidence type="ECO:0000256" key="1">
    <source>
        <dbReference type="SAM" id="MobiDB-lite"/>
    </source>
</evidence>
<evidence type="ECO:0000313" key="2">
    <source>
        <dbReference type="EMBL" id="CAI4020859.1"/>
    </source>
</evidence>
<feature type="region of interest" description="Disordered" evidence="1">
    <location>
        <begin position="751"/>
        <end position="775"/>
    </location>
</feature>
<accession>A0A9P1M6B0</accession>
<sequence>MLMMEALEVDYTVGSGLHYEPGASEPSPSDIFSDDILSDALVPKMPFTSLCSFEMDAPPSAVAETLASVANPVLKLPVFESCIPSVDDLNFHSKRQQLRDVAVGKLLVVMFCNLGASDTSGQFLEECAHEQSQQKADDILDTVLGVRSPATLIKSAVSSRRLIGACELMLSGKGLLKQALVLSSGMMAAPKTRLLPVVVPARGVDGSNWKSTALKVISEFGCPTGIFNDGPLLPAPSKGFGDFMQRGLRSSEVSKMLRTFLGTSSDTRPDSGEIASSHSLKAIFACMDSALRHDPPDKVAFGANAGGVAKDKDVQVKLEGLVDKTVEPLVTSRGEAAQNRVQDVVTLDPQIALMWHWRNLVSRTLCANLVTEGDSAKTGLGSQGVHLAGVLQRMARQTRLASTWFKLNMHVGQVKAPVQLQQALKNAGVNTTLSLEYAHGQPGQPIVAADFEAWVGQLDQAATVGGVSSLKPDAAGVLVPDGKLEEALKSYEVEDVVTHSLRFYFIVGHYEVEPQKITECWSRAGADLTTPENQNLCWKWIPHLAVHESPVRIHAELAAGQGHSGHPSKWMHCPAVALDPDDNARWVFVLRTGLVKPLSKLRLKLDTQSPKTNTSHGEGLKDPRPDEAAGVEGKQESELVSVVALQFSIFSGVVRTQQAALVCGGRRTVIFDAVLSVNPAVSYLGLPVRKYGRGPQSLCNFAGVLRALRLHAVYLPLMDVLNIVKDSLLIFQTAVGLFDLYEAAHPQPAAALPDVEDTPESTDTPIGKQPVKSSGKEWGTDVILDLLCSSRAMSSADGQHVEEVASPARPGNVEAELPDAEDVPEAKRKKEGELIYSTLKECVLELVRVSWDWVQDAKFQTPMHQWIKTTFGHLTKKLDEVYEVNVKSKEHQGAWHGAVGTPPVKEPPVSMAWFPLPSVPPMSHLPGYGANVRSGGASESGIRRELHPPPHELERGGQIHIAVSVFGGAETRRERGVPVLRIESTQLTTHDDMNEVKICICLLFLYPYLWELNCYSSLAPLWDQHGRKD</sequence>
<name>A0A9P1M6B0_9DINO</name>
<dbReference type="EMBL" id="CAMXCT020006837">
    <property type="protein sequence ID" value="CAL1174234.1"/>
    <property type="molecule type" value="Genomic_DNA"/>
</dbReference>
<comment type="caution">
    <text evidence="2">The sequence shown here is derived from an EMBL/GenBank/DDBJ whole genome shotgun (WGS) entry which is preliminary data.</text>
</comment>
<dbReference type="EMBL" id="CAMXCT030006837">
    <property type="protein sequence ID" value="CAL4808171.1"/>
    <property type="molecule type" value="Genomic_DNA"/>
</dbReference>
<gene>
    <name evidence="2" type="ORF">C1SCF055_LOCUS45240</name>
</gene>